<accession>A0ABD1KU25</accession>
<dbReference type="PROSITE" id="PS00518">
    <property type="entry name" value="ZF_RING_1"/>
    <property type="match status" value="2"/>
</dbReference>
<keyword evidence="13" id="KW-1185">Reference proteome</keyword>
<dbReference type="Proteomes" id="UP001591681">
    <property type="component" value="Unassembled WGS sequence"/>
</dbReference>
<feature type="domain" description="B box-type" evidence="10">
    <location>
        <begin position="472"/>
        <end position="513"/>
    </location>
</feature>
<dbReference type="SUPFAM" id="SSF57845">
    <property type="entry name" value="B-box zinc-binding domain"/>
    <property type="match status" value="2"/>
</dbReference>
<keyword evidence="3" id="KW-0963">Cytoplasm</keyword>
<evidence type="ECO:0000256" key="6">
    <source>
        <dbReference type="ARBA" id="ARBA00022833"/>
    </source>
</evidence>
<dbReference type="FunFam" id="2.60.120.920:FF:000004">
    <property type="entry name" value="Butyrophilin subfamily 1 member A1"/>
    <property type="match status" value="1"/>
</dbReference>
<dbReference type="Pfam" id="PF00643">
    <property type="entry name" value="zf-B_box"/>
    <property type="match status" value="2"/>
</dbReference>
<dbReference type="GO" id="GO:0008270">
    <property type="term" value="F:zinc ion binding"/>
    <property type="evidence" value="ECO:0007669"/>
    <property type="project" value="UniProtKB-KW"/>
</dbReference>
<dbReference type="Pfam" id="PF13765">
    <property type="entry name" value="PRY"/>
    <property type="match status" value="2"/>
</dbReference>
<comment type="caution">
    <text evidence="12">The sequence shown here is derived from an EMBL/GenBank/DDBJ whole genome shotgun (WGS) entry which is preliminary data.</text>
</comment>
<name>A0ABD1KU25_9TELE</name>
<dbReference type="SMART" id="SM00336">
    <property type="entry name" value="BBOX"/>
    <property type="match status" value="2"/>
</dbReference>
<sequence length="858" mass="97961">MIIMADQLALSEVNLTCPVCCDIFRNPVALKCSHSFCQDCLQTYWKDLKVLLCPVCRKECSSDEPTLSLAFKSLCESFKRANEASGQSNICSLHGERFKLFCHEEKQLICVVCHVSKQHENHKCSPLQEAAGDLKVKLKTGIETLEENLLVLAKAKQEHEEASNMVKTHVRAVELEVKQEFQRFYQFLHDKEAKWIATLQQLQEQKCCEVDKTIMKLHQKMTRLSETITKMKQEIEEEDDTFLKSYSNNYERIQNSAVEPVAPVPKISCKDITLPGSLFAVWAQMKDLIQKPPVTLDPLTASQKLFVSKSLTTVWYSTQRQFVPDNPERFHVGVLGSQGYNSGVHCWDVGVGNSDKWTLGVVEETVDRKTETENPPFPAITMATRLPLSEEDLSCPICCDIFRDPVVLKCSHSFCNPCLHQYWDQKHAPRNCPLCRTESVDEPVASLTLKNLCDSLIEEGISMPPATREECEPGELCQHHGERLKLFCLLDREPICVVCHTSRKHKNHECCPVEEAVVDVKEEMRCALNTLQEKWEVFDKIKRSFESTVDHIKTQAQQTATSIQEEFEKLHHFLRVEEAARLAALKREEERKTQQMSEKVEEVAHTMDALSETIKAIEEGMEMENLAILHKCKKTLLRAQCTFPEPTMNQGALINVARYLGSLKFRVWEKMLGVVKYTPVTLDPNTAAPWLILSDNLTSVRDGEARQPLPDNPERFCPDTAVLGSEGFSSGRHCWEVEVGENTAWVLGVAKEWVQRKEKVSSVLKNGYLSVYYYHKMYFAGTSPLTRLNLKKRPQRVRVVLDYDRGRVAFSDATDGMSIYTFKHSFAEKVYPYFWVGCKLCPLKIEPRELCVTSADHM</sequence>
<dbReference type="PRINTS" id="PR01407">
    <property type="entry name" value="BUTYPHLNCDUF"/>
</dbReference>
<evidence type="ECO:0000256" key="1">
    <source>
        <dbReference type="ARBA" id="ARBA00004496"/>
    </source>
</evidence>
<feature type="domain" description="RING-type" evidence="9">
    <location>
        <begin position="395"/>
        <end position="436"/>
    </location>
</feature>
<organism evidence="12 13">
    <name type="scientific">Coilia grayii</name>
    <name type="common">Gray's grenadier anchovy</name>
    <dbReference type="NCBI Taxonomy" id="363190"/>
    <lineage>
        <taxon>Eukaryota</taxon>
        <taxon>Metazoa</taxon>
        <taxon>Chordata</taxon>
        <taxon>Craniata</taxon>
        <taxon>Vertebrata</taxon>
        <taxon>Euteleostomi</taxon>
        <taxon>Actinopterygii</taxon>
        <taxon>Neopterygii</taxon>
        <taxon>Teleostei</taxon>
        <taxon>Clupei</taxon>
        <taxon>Clupeiformes</taxon>
        <taxon>Clupeoidei</taxon>
        <taxon>Engraulidae</taxon>
        <taxon>Coilinae</taxon>
        <taxon>Coilia</taxon>
    </lineage>
</organism>
<evidence type="ECO:0000256" key="3">
    <source>
        <dbReference type="ARBA" id="ARBA00022490"/>
    </source>
</evidence>
<dbReference type="AlphaFoldDB" id="A0ABD1KU25"/>
<keyword evidence="5 7" id="KW-0863">Zinc-finger</keyword>
<proteinExistence type="inferred from homology"/>
<dbReference type="Gene3D" id="3.30.40.10">
    <property type="entry name" value="Zinc/RING finger domain, C3HC4 (zinc finger)"/>
    <property type="match status" value="2"/>
</dbReference>
<evidence type="ECO:0000313" key="12">
    <source>
        <dbReference type="EMBL" id="KAL2102670.1"/>
    </source>
</evidence>
<dbReference type="InterPro" id="IPR000315">
    <property type="entry name" value="Znf_B-box"/>
</dbReference>
<protein>
    <submittedName>
        <fullName evidence="12">Uncharacterized protein</fullName>
    </submittedName>
</protein>
<dbReference type="SMART" id="SM00184">
    <property type="entry name" value="RING"/>
    <property type="match status" value="2"/>
</dbReference>
<dbReference type="Gene3D" id="2.60.120.920">
    <property type="match status" value="2"/>
</dbReference>
<keyword evidence="8" id="KW-0175">Coiled coil</keyword>
<dbReference type="PROSITE" id="PS50188">
    <property type="entry name" value="B302_SPRY"/>
    <property type="match status" value="1"/>
</dbReference>
<dbReference type="SMART" id="SM00449">
    <property type="entry name" value="SPRY"/>
    <property type="match status" value="1"/>
</dbReference>
<evidence type="ECO:0000259" key="11">
    <source>
        <dbReference type="PROSITE" id="PS50188"/>
    </source>
</evidence>
<dbReference type="InterPro" id="IPR001841">
    <property type="entry name" value="Znf_RING"/>
</dbReference>
<feature type="coiled-coil region" evidence="8">
    <location>
        <begin position="214"/>
        <end position="241"/>
    </location>
</feature>
<comment type="similarity">
    <text evidence="2">Belongs to the TRIM/RBCC family.</text>
</comment>
<dbReference type="SUPFAM" id="SSF57850">
    <property type="entry name" value="RING/U-box"/>
    <property type="match status" value="2"/>
</dbReference>
<dbReference type="InterPro" id="IPR003877">
    <property type="entry name" value="SPRY_dom"/>
</dbReference>
<dbReference type="InterPro" id="IPR013083">
    <property type="entry name" value="Znf_RING/FYVE/PHD"/>
</dbReference>
<feature type="coiled-coil region" evidence="8">
    <location>
        <begin position="142"/>
        <end position="172"/>
    </location>
</feature>
<feature type="domain" description="B30.2/SPRY" evidence="11">
    <location>
        <begin position="660"/>
        <end position="852"/>
    </location>
</feature>
<keyword evidence="4" id="KW-0479">Metal-binding</keyword>
<dbReference type="Gene3D" id="3.30.160.60">
    <property type="entry name" value="Classic Zinc Finger"/>
    <property type="match status" value="2"/>
</dbReference>
<evidence type="ECO:0000256" key="8">
    <source>
        <dbReference type="SAM" id="Coils"/>
    </source>
</evidence>
<dbReference type="GO" id="GO:0005737">
    <property type="term" value="C:cytoplasm"/>
    <property type="evidence" value="ECO:0007669"/>
    <property type="project" value="UniProtKB-SubCell"/>
</dbReference>
<evidence type="ECO:0000256" key="2">
    <source>
        <dbReference type="ARBA" id="ARBA00008518"/>
    </source>
</evidence>
<dbReference type="InterPro" id="IPR017907">
    <property type="entry name" value="Znf_RING_CS"/>
</dbReference>
<evidence type="ECO:0000259" key="10">
    <source>
        <dbReference type="PROSITE" id="PS50119"/>
    </source>
</evidence>
<dbReference type="SMART" id="SM00589">
    <property type="entry name" value="PRY"/>
    <property type="match status" value="2"/>
</dbReference>
<dbReference type="InterPro" id="IPR001870">
    <property type="entry name" value="B30.2/SPRY"/>
</dbReference>
<dbReference type="Pfam" id="PF00097">
    <property type="entry name" value="zf-C3HC4"/>
    <property type="match status" value="1"/>
</dbReference>
<feature type="domain" description="B box-type" evidence="10">
    <location>
        <begin position="86"/>
        <end position="127"/>
    </location>
</feature>
<dbReference type="EMBL" id="JBHFQA010000002">
    <property type="protein sequence ID" value="KAL2102670.1"/>
    <property type="molecule type" value="Genomic_DNA"/>
</dbReference>
<dbReference type="InterPro" id="IPR050143">
    <property type="entry name" value="TRIM/RBCC"/>
</dbReference>
<evidence type="ECO:0000256" key="5">
    <source>
        <dbReference type="ARBA" id="ARBA00022771"/>
    </source>
</evidence>
<dbReference type="PROSITE" id="PS50119">
    <property type="entry name" value="ZF_BBOX"/>
    <property type="match status" value="2"/>
</dbReference>
<keyword evidence="6" id="KW-0862">Zinc</keyword>
<evidence type="ECO:0000256" key="7">
    <source>
        <dbReference type="PROSITE-ProRule" id="PRU00024"/>
    </source>
</evidence>
<dbReference type="InterPro" id="IPR027370">
    <property type="entry name" value="Znf-RING_euk"/>
</dbReference>
<dbReference type="SUPFAM" id="SSF49899">
    <property type="entry name" value="Concanavalin A-like lectins/glucanases"/>
    <property type="match status" value="2"/>
</dbReference>
<feature type="domain" description="RING-type" evidence="9">
    <location>
        <begin position="17"/>
        <end position="57"/>
    </location>
</feature>
<dbReference type="InterPro" id="IPR006574">
    <property type="entry name" value="PRY"/>
</dbReference>
<dbReference type="CDD" id="cd12893">
    <property type="entry name" value="SPRY_PRY_TRIM35"/>
    <property type="match status" value="1"/>
</dbReference>
<dbReference type="InterPro" id="IPR018957">
    <property type="entry name" value="Znf_C3HC4_RING-type"/>
</dbReference>
<dbReference type="PROSITE" id="PS50089">
    <property type="entry name" value="ZF_RING_2"/>
    <property type="match status" value="2"/>
</dbReference>
<gene>
    <name evidence="12" type="ORF">ACEWY4_001838</name>
</gene>
<evidence type="ECO:0000313" key="13">
    <source>
        <dbReference type="Proteomes" id="UP001591681"/>
    </source>
</evidence>
<dbReference type="PANTHER" id="PTHR24103">
    <property type="entry name" value="E3 UBIQUITIN-PROTEIN LIGASE TRIM"/>
    <property type="match status" value="1"/>
</dbReference>
<dbReference type="InterPro" id="IPR013320">
    <property type="entry name" value="ConA-like_dom_sf"/>
</dbReference>
<dbReference type="InterPro" id="IPR043136">
    <property type="entry name" value="B30.2/SPRY_sf"/>
</dbReference>
<reference evidence="12 13" key="1">
    <citation type="submission" date="2024-09" db="EMBL/GenBank/DDBJ databases">
        <title>A chromosome-level genome assembly of Gray's grenadier anchovy, Coilia grayii.</title>
        <authorList>
            <person name="Fu Z."/>
        </authorList>
    </citation>
    <scope>NUCLEOTIDE SEQUENCE [LARGE SCALE GENOMIC DNA]</scope>
    <source>
        <strain evidence="12">G4</strain>
        <tissue evidence="12">Muscle</tissue>
    </source>
</reference>
<dbReference type="InterPro" id="IPR003879">
    <property type="entry name" value="Butyrophylin_SPRY"/>
</dbReference>
<comment type="subcellular location">
    <subcellularLocation>
        <location evidence="1">Cytoplasm</location>
    </subcellularLocation>
</comment>
<evidence type="ECO:0000256" key="4">
    <source>
        <dbReference type="ARBA" id="ARBA00022723"/>
    </source>
</evidence>
<evidence type="ECO:0000259" key="9">
    <source>
        <dbReference type="PROSITE" id="PS50089"/>
    </source>
</evidence>
<dbReference type="Pfam" id="PF13445">
    <property type="entry name" value="zf-RING_UBOX"/>
    <property type="match status" value="1"/>
</dbReference>
<dbReference type="Pfam" id="PF00622">
    <property type="entry name" value="SPRY"/>
    <property type="match status" value="1"/>
</dbReference>